<proteinExistence type="predicted"/>
<dbReference type="Proteomes" id="UP001497516">
    <property type="component" value="Chromosome 3"/>
</dbReference>
<organism evidence="1 2">
    <name type="scientific">Linum trigynum</name>
    <dbReference type="NCBI Taxonomy" id="586398"/>
    <lineage>
        <taxon>Eukaryota</taxon>
        <taxon>Viridiplantae</taxon>
        <taxon>Streptophyta</taxon>
        <taxon>Embryophyta</taxon>
        <taxon>Tracheophyta</taxon>
        <taxon>Spermatophyta</taxon>
        <taxon>Magnoliopsida</taxon>
        <taxon>eudicotyledons</taxon>
        <taxon>Gunneridae</taxon>
        <taxon>Pentapetalae</taxon>
        <taxon>rosids</taxon>
        <taxon>fabids</taxon>
        <taxon>Malpighiales</taxon>
        <taxon>Linaceae</taxon>
        <taxon>Linum</taxon>
    </lineage>
</organism>
<protein>
    <submittedName>
        <fullName evidence="1">Uncharacterized protein</fullName>
    </submittedName>
</protein>
<evidence type="ECO:0000313" key="1">
    <source>
        <dbReference type="EMBL" id="CAL1373585.1"/>
    </source>
</evidence>
<gene>
    <name evidence="1" type="ORF">LTRI10_LOCUS15507</name>
</gene>
<reference evidence="1 2" key="1">
    <citation type="submission" date="2024-04" db="EMBL/GenBank/DDBJ databases">
        <authorList>
            <person name="Fracassetti M."/>
        </authorList>
    </citation>
    <scope>NUCLEOTIDE SEQUENCE [LARGE SCALE GENOMIC DNA]</scope>
</reference>
<evidence type="ECO:0000313" key="2">
    <source>
        <dbReference type="Proteomes" id="UP001497516"/>
    </source>
</evidence>
<dbReference type="EMBL" id="OZ034816">
    <property type="protein sequence ID" value="CAL1373585.1"/>
    <property type="molecule type" value="Genomic_DNA"/>
</dbReference>
<accession>A0AAV2DJ25</accession>
<name>A0AAV2DJ25_9ROSI</name>
<keyword evidence="2" id="KW-1185">Reference proteome</keyword>
<dbReference type="AlphaFoldDB" id="A0AAV2DJ25"/>
<sequence length="75" mass="8497">MREAARFDSQTNTGISVIPLLDSVLVNLNPKILEAQPAVLNQEKKSSLLLLLLNVGREETLWELRIQPFQLLLFP</sequence>